<evidence type="ECO:0000256" key="12">
    <source>
        <dbReference type="ARBA" id="ARBA00023326"/>
    </source>
</evidence>
<evidence type="ECO:0000256" key="17">
    <source>
        <dbReference type="SAM" id="Phobius"/>
    </source>
</evidence>
<dbReference type="Gene3D" id="3.20.20.370">
    <property type="entry name" value="Glycoside hydrolase/deacetylase"/>
    <property type="match status" value="1"/>
</dbReference>
<dbReference type="Proteomes" id="UP000189911">
    <property type="component" value="Chromosome F"/>
</dbReference>
<keyword evidence="4" id="KW-0479">Metal-binding</keyword>
<evidence type="ECO:0000256" key="14">
    <source>
        <dbReference type="ARBA" id="ARBA00048494"/>
    </source>
</evidence>
<dbReference type="GO" id="GO:0046872">
    <property type="term" value="F:metal ion binding"/>
    <property type="evidence" value="ECO:0007669"/>
    <property type="project" value="UniProtKB-KW"/>
</dbReference>
<keyword evidence="8" id="KW-0146">Chitin degradation</keyword>
<dbReference type="GO" id="GO:0000272">
    <property type="term" value="P:polysaccharide catabolic process"/>
    <property type="evidence" value="ECO:0007669"/>
    <property type="project" value="UniProtKB-KW"/>
</dbReference>
<evidence type="ECO:0000313" key="19">
    <source>
        <dbReference type="EMBL" id="SCV00155.1"/>
    </source>
</evidence>
<keyword evidence="6" id="KW-0378">Hydrolase</keyword>
<evidence type="ECO:0000256" key="1">
    <source>
        <dbReference type="ARBA" id="ARBA00001941"/>
    </source>
</evidence>
<dbReference type="InterPro" id="IPR011330">
    <property type="entry name" value="Glyco_hydro/deAcase_b/a-brl"/>
</dbReference>
<evidence type="ECO:0000256" key="5">
    <source>
        <dbReference type="ARBA" id="ARBA00022729"/>
    </source>
</evidence>
<dbReference type="EC" id="3.5.1.41" evidence="13"/>
<evidence type="ECO:0000313" key="20">
    <source>
        <dbReference type="Proteomes" id="UP000189911"/>
    </source>
</evidence>
<dbReference type="FunFam" id="3.20.20.370:FF:000008">
    <property type="entry name" value="Chitin deacetylase"/>
    <property type="match status" value="1"/>
</dbReference>
<sequence>MVISYLLSAAFIFKNWFSIIIIVRTMKTTLLNLLYSLPAAQLVAAHTAHYSNGTGTGQPVGQPVGGFSSVRAGHKQTPFPEWLTEFTGLKEWPGIDPPYIPMDFIDFSKIPNYKRYDQGVCGVNPRESCSFDCDRCLAPDDVYTCGQLSQTFDDGPSLATERLLDSLNHKTTFFNLGINIVNFPDVYQKILNGGHLVGTHTWSHPFMPSLTNEQIIAQLQWSIWAMNATGHHVPKWFRPPYGAIDNRVRSISRMFGLQAVLWDYDTFDWQLLVEDQTLRTEEDIYRDVQDWKQAGNGLILEHDGAFKTVHVGINVNKILGDDQLTVAECVGGIDYIRTFPPELKSRNAKVL</sequence>
<dbReference type="PANTHER" id="PTHR10587:SF133">
    <property type="entry name" value="CHITIN DEACETYLASE 1-RELATED"/>
    <property type="match status" value="1"/>
</dbReference>
<keyword evidence="7" id="KW-0749">Sporulation</keyword>
<comment type="subcellular location">
    <subcellularLocation>
        <location evidence="16">Prospore</location>
    </subcellularLocation>
</comment>
<keyword evidence="10" id="KW-0119">Carbohydrate metabolism</keyword>
<dbReference type="PROSITE" id="PS51677">
    <property type="entry name" value="NODB"/>
    <property type="match status" value="1"/>
</dbReference>
<dbReference type="GO" id="GO:0008061">
    <property type="term" value="F:chitin binding"/>
    <property type="evidence" value="ECO:0007669"/>
    <property type="project" value="UniProtKB-KW"/>
</dbReference>
<evidence type="ECO:0000256" key="8">
    <source>
        <dbReference type="ARBA" id="ARBA00023024"/>
    </source>
</evidence>
<comment type="cofactor">
    <cofactor evidence="1">
        <name>Co(2+)</name>
        <dbReference type="ChEBI" id="CHEBI:48828"/>
    </cofactor>
</comment>
<dbReference type="InterPro" id="IPR002509">
    <property type="entry name" value="NODB_dom"/>
</dbReference>
<dbReference type="SUPFAM" id="SSF88713">
    <property type="entry name" value="Glycoside hydrolase/deacetylase"/>
    <property type="match status" value="1"/>
</dbReference>
<accession>A0A1G4K826</accession>
<dbReference type="GO" id="GO:0004099">
    <property type="term" value="F:chitin deacetylase activity"/>
    <property type="evidence" value="ECO:0007669"/>
    <property type="project" value="UniProtKB-EC"/>
</dbReference>
<dbReference type="Pfam" id="PF01522">
    <property type="entry name" value="Polysacc_deac_1"/>
    <property type="match status" value="1"/>
</dbReference>
<dbReference type="GO" id="GO:0006032">
    <property type="term" value="P:chitin catabolic process"/>
    <property type="evidence" value="ECO:0007669"/>
    <property type="project" value="UniProtKB-KW"/>
</dbReference>
<dbReference type="OrthoDB" id="2125469at2759"/>
<keyword evidence="20" id="KW-1185">Reference proteome</keyword>
<evidence type="ECO:0000256" key="15">
    <source>
        <dbReference type="ARBA" id="ARBA00054095"/>
    </source>
</evidence>
<evidence type="ECO:0000256" key="16">
    <source>
        <dbReference type="ARBA" id="ARBA00060373"/>
    </source>
</evidence>
<dbReference type="AlphaFoldDB" id="A0A1G4K826"/>
<organism evidence="19 20">
    <name type="scientific">Lachancea nothofagi CBS 11611</name>
    <dbReference type="NCBI Taxonomy" id="1266666"/>
    <lineage>
        <taxon>Eukaryota</taxon>
        <taxon>Fungi</taxon>
        <taxon>Dikarya</taxon>
        <taxon>Ascomycota</taxon>
        <taxon>Saccharomycotina</taxon>
        <taxon>Saccharomycetes</taxon>
        <taxon>Saccharomycetales</taxon>
        <taxon>Saccharomycetaceae</taxon>
        <taxon>Lachancea</taxon>
    </lineage>
</organism>
<protein>
    <recommendedName>
        <fullName evidence="13">chitin deacetylase</fullName>
        <ecNumber evidence="13">3.5.1.41</ecNumber>
    </recommendedName>
</protein>
<evidence type="ECO:0000256" key="6">
    <source>
        <dbReference type="ARBA" id="ARBA00022801"/>
    </source>
</evidence>
<evidence type="ECO:0000256" key="7">
    <source>
        <dbReference type="ARBA" id="ARBA00022969"/>
    </source>
</evidence>
<evidence type="ECO:0000256" key="3">
    <source>
        <dbReference type="ARBA" id="ARBA00022669"/>
    </source>
</evidence>
<comment type="function">
    <text evidence="15">Hydrolyzes the N-acetamido groups of N-acetyl-D-glucosamine residues in chitin to form chitosan and acetate. Chitosan is a component of the spore wall.</text>
</comment>
<dbReference type="InterPro" id="IPR050248">
    <property type="entry name" value="Polysacc_deacetylase_ArnD"/>
</dbReference>
<name>A0A1G4K826_9SACH</name>
<keyword evidence="3" id="KW-0147">Chitin-binding</keyword>
<keyword evidence="17" id="KW-0472">Membrane</keyword>
<dbReference type="GO" id="GO:0005628">
    <property type="term" value="C:prospore membrane"/>
    <property type="evidence" value="ECO:0007669"/>
    <property type="project" value="TreeGrafter"/>
</dbReference>
<keyword evidence="11" id="KW-0170">Cobalt</keyword>
<evidence type="ECO:0000256" key="10">
    <source>
        <dbReference type="ARBA" id="ARBA00023277"/>
    </source>
</evidence>
<feature type="domain" description="NodB homology" evidence="18">
    <location>
        <begin position="146"/>
        <end position="336"/>
    </location>
</feature>
<keyword evidence="12" id="KW-0624">Polysaccharide degradation</keyword>
<dbReference type="GO" id="GO:0030476">
    <property type="term" value="P:ascospore wall assembly"/>
    <property type="evidence" value="ECO:0007669"/>
    <property type="project" value="TreeGrafter"/>
</dbReference>
<comment type="similarity">
    <text evidence="2">Belongs to the polysaccharide deacetylase family.</text>
</comment>
<evidence type="ECO:0000256" key="4">
    <source>
        <dbReference type="ARBA" id="ARBA00022723"/>
    </source>
</evidence>
<keyword evidence="9" id="KW-0325">Glycoprotein</keyword>
<gene>
    <name evidence="19" type="ORF">LANO_0F05468G</name>
</gene>
<evidence type="ECO:0000256" key="9">
    <source>
        <dbReference type="ARBA" id="ARBA00023180"/>
    </source>
</evidence>
<dbReference type="PANTHER" id="PTHR10587">
    <property type="entry name" value="GLYCOSYL TRANSFERASE-RELATED"/>
    <property type="match status" value="1"/>
</dbReference>
<keyword evidence="17" id="KW-1133">Transmembrane helix</keyword>
<evidence type="ECO:0000259" key="18">
    <source>
        <dbReference type="PROSITE" id="PS51677"/>
    </source>
</evidence>
<keyword evidence="17" id="KW-0812">Transmembrane</keyword>
<proteinExistence type="inferred from homology"/>
<feature type="transmembrane region" description="Helical" evidence="17">
    <location>
        <begin position="6"/>
        <end position="23"/>
    </location>
</feature>
<keyword evidence="5" id="KW-0732">Signal</keyword>
<evidence type="ECO:0000256" key="11">
    <source>
        <dbReference type="ARBA" id="ARBA00023285"/>
    </source>
</evidence>
<evidence type="ECO:0000256" key="13">
    <source>
        <dbReference type="ARBA" id="ARBA00024056"/>
    </source>
</evidence>
<reference evidence="20" key="1">
    <citation type="submission" date="2016-03" db="EMBL/GenBank/DDBJ databases">
        <authorList>
            <person name="Devillers Hugo."/>
        </authorList>
    </citation>
    <scope>NUCLEOTIDE SEQUENCE [LARGE SCALE GENOMIC DNA]</scope>
</reference>
<comment type="catalytic activity">
    <reaction evidence="14">
        <text>[(1-&gt;4)-N-acetyl-beta-D-glucosaminyl](n) + n H2O = chitosan + n acetate</text>
        <dbReference type="Rhea" id="RHEA:10464"/>
        <dbReference type="Rhea" id="RHEA-COMP:9593"/>
        <dbReference type="Rhea" id="RHEA-COMP:9597"/>
        <dbReference type="ChEBI" id="CHEBI:15377"/>
        <dbReference type="ChEBI" id="CHEBI:17029"/>
        <dbReference type="ChEBI" id="CHEBI:30089"/>
        <dbReference type="ChEBI" id="CHEBI:57704"/>
        <dbReference type="EC" id="3.5.1.41"/>
    </reaction>
    <physiologicalReaction direction="left-to-right" evidence="14">
        <dbReference type="Rhea" id="RHEA:10465"/>
    </physiologicalReaction>
</comment>
<evidence type="ECO:0000256" key="2">
    <source>
        <dbReference type="ARBA" id="ARBA00010973"/>
    </source>
</evidence>
<dbReference type="EMBL" id="LT598452">
    <property type="protein sequence ID" value="SCV00155.1"/>
    <property type="molecule type" value="Genomic_DNA"/>
</dbReference>